<dbReference type="PROSITE" id="PS51892">
    <property type="entry name" value="SUBTILASE"/>
    <property type="match status" value="1"/>
</dbReference>
<evidence type="ECO:0000256" key="2">
    <source>
        <dbReference type="ARBA" id="ARBA00022670"/>
    </source>
</evidence>
<feature type="active site" description="Charge relay system" evidence="5">
    <location>
        <position position="77"/>
    </location>
</feature>
<evidence type="ECO:0000256" key="7">
    <source>
        <dbReference type="SAM" id="SignalP"/>
    </source>
</evidence>
<dbReference type="SUPFAM" id="SSF52743">
    <property type="entry name" value="Subtilisin-like"/>
    <property type="match status" value="1"/>
</dbReference>
<reference evidence="9 10" key="1">
    <citation type="submission" date="2019-03" db="EMBL/GenBank/DDBJ databases">
        <title>Comparative genomic analyses of the sweetpotato soil rot pathogen, Streptomyces ipomoeae.</title>
        <authorList>
            <person name="Ruschel Soares N."/>
            <person name="Badger J.H."/>
            <person name="Huguet-Tapia J.C."/>
            <person name="Clark C.A."/>
            <person name="Pettis G.S."/>
        </authorList>
    </citation>
    <scope>NUCLEOTIDE SEQUENCE [LARGE SCALE GENOMIC DNA]</scope>
    <source>
        <strain evidence="9 10">88-35</strain>
    </source>
</reference>
<dbReference type="Gene3D" id="3.40.50.200">
    <property type="entry name" value="Peptidase S8/S53 domain"/>
    <property type="match status" value="1"/>
</dbReference>
<evidence type="ECO:0000313" key="10">
    <source>
        <dbReference type="Proteomes" id="UP000318720"/>
    </source>
</evidence>
<evidence type="ECO:0000256" key="3">
    <source>
        <dbReference type="ARBA" id="ARBA00022801"/>
    </source>
</evidence>
<keyword evidence="7" id="KW-0732">Signal</keyword>
<dbReference type="Pfam" id="PF00082">
    <property type="entry name" value="Peptidase_S8"/>
    <property type="match status" value="1"/>
</dbReference>
<evidence type="ECO:0000259" key="8">
    <source>
        <dbReference type="Pfam" id="PF00082"/>
    </source>
</evidence>
<dbReference type="PANTHER" id="PTHR43806:SF11">
    <property type="entry name" value="CEREVISIN-RELATED"/>
    <property type="match status" value="1"/>
</dbReference>
<keyword evidence="2 5" id="KW-0645">Protease</keyword>
<dbReference type="GO" id="GO:0006508">
    <property type="term" value="P:proteolysis"/>
    <property type="evidence" value="ECO:0007669"/>
    <property type="project" value="UniProtKB-KW"/>
</dbReference>
<proteinExistence type="inferred from homology"/>
<dbReference type="Proteomes" id="UP000318720">
    <property type="component" value="Unassembled WGS sequence"/>
</dbReference>
<feature type="domain" description="Peptidase S8/S53" evidence="8">
    <location>
        <begin position="68"/>
        <end position="312"/>
    </location>
</feature>
<dbReference type="GO" id="GO:0004252">
    <property type="term" value="F:serine-type endopeptidase activity"/>
    <property type="evidence" value="ECO:0007669"/>
    <property type="project" value="UniProtKB-UniRule"/>
</dbReference>
<gene>
    <name evidence="9" type="ORF">Sipo8835_16725</name>
</gene>
<dbReference type="InterPro" id="IPR036852">
    <property type="entry name" value="Peptidase_S8/S53_dom_sf"/>
</dbReference>
<keyword evidence="6" id="KW-0812">Transmembrane</keyword>
<keyword evidence="3 5" id="KW-0378">Hydrolase</keyword>
<dbReference type="AlphaFoldDB" id="A0AAE8W240"/>
<keyword evidence="6" id="KW-0472">Membrane</keyword>
<dbReference type="PANTHER" id="PTHR43806">
    <property type="entry name" value="PEPTIDASE S8"/>
    <property type="match status" value="1"/>
</dbReference>
<keyword evidence="4 5" id="KW-0720">Serine protease</keyword>
<dbReference type="InterPro" id="IPR050131">
    <property type="entry name" value="Peptidase_S8_subtilisin-like"/>
</dbReference>
<evidence type="ECO:0000313" key="9">
    <source>
        <dbReference type="EMBL" id="TQE33781.1"/>
    </source>
</evidence>
<comment type="similarity">
    <text evidence="1 5">Belongs to the peptidase S8 family.</text>
</comment>
<dbReference type="PRINTS" id="PR00723">
    <property type="entry name" value="SUBTILISIN"/>
</dbReference>
<evidence type="ECO:0000256" key="4">
    <source>
        <dbReference type="ARBA" id="ARBA00022825"/>
    </source>
</evidence>
<dbReference type="InterPro" id="IPR023827">
    <property type="entry name" value="Peptidase_S8_Asp-AS"/>
</dbReference>
<accession>A0AAE8W240</accession>
<evidence type="ECO:0000256" key="5">
    <source>
        <dbReference type="PROSITE-ProRule" id="PRU01240"/>
    </source>
</evidence>
<comment type="caution">
    <text evidence="9">The sequence shown here is derived from an EMBL/GenBank/DDBJ whole genome shotgun (WGS) entry which is preliminary data.</text>
</comment>
<evidence type="ECO:0000256" key="6">
    <source>
        <dbReference type="SAM" id="Phobius"/>
    </source>
</evidence>
<evidence type="ECO:0000256" key="1">
    <source>
        <dbReference type="ARBA" id="ARBA00011073"/>
    </source>
</evidence>
<name>A0AAE8W240_9ACTN</name>
<organism evidence="9 10">
    <name type="scientific">Streptomyces ipomoeae</name>
    <dbReference type="NCBI Taxonomy" id="103232"/>
    <lineage>
        <taxon>Bacteria</taxon>
        <taxon>Bacillati</taxon>
        <taxon>Actinomycetota</taxon>
        <taxon>Actinomycetes</taxon>
        <taxon>Kitasatosporales</taxon>
        <taxon>Streptomycetaceae</taxon>
        <taxon>Streptomyces</taxon>
    </lineage>
</organism>
<dbReference type="InterPro" id="IPR000209">
    <property type="entry name" value="Peptidase_S8/S53_dom"/>
</dbReference>
<sequence>MTGTNTTLRPCGTVARRTAALVASTVCLATLSLSGTALAAPRAATETVPQSWEYQALNLAEAQQAAQGEGVTVAVLDSGVEADHPALAGKVTTGPDYVDDGLKPGDPKWGDHGTAMASDVLKVAPKAEILSVRITNGDEESFYRGTSVIARGIDYAIEHGADVISMSIGGELLGDSYDEEEADALGRAAQAGIPVLASAGNSGDEFNEAQYPAGYPGVIAVAALQQNGTRAEFSTVRTYNSVAAPGVAIMSAKNTGGYEPINGTSPATALTAGVVALMKSENPDLTSAQIRSILTTTAGHASSGPSPLDGYGEIDAAAAVEAAAKPPADRTVPVAYKGEEHLATPDGTPKTKHPALQTDLVTIGGGAAAVGLVMLIGSLLLARASRRRRARAAAA</sequence>
<dbReference type="RefSeq" id="WP_141582699.1">
    <property type="nucleotide sequence ID" value="NZ_SPAZ01000147.1"/>
</dbReference>
<protein>
    <submittedName>
        <fullName evidence="9">Serine protease</fullName>
    </submittedName>
</protein>
<feature type="transmembrane region" description="Helical" evidence="6">
    <location>
        <begin position="360"/>
        <end position="382"/>
    </location>
</feature>
<feature type="active site" description="Charge relay system" evidence="5">
    <location>
        <position position="112"/>
    </location>
</feature>
<dbReference type="EMBL" id="SPAZ01000147">
    <property type="protein sequence ID" value="TQE33781.1"/>
    <property type="molecule type" value="Genomic_DNA"/>
</dbReference>
<feature type="chain" id="PRO_5042097553" evidence="7">
    <location>
        <begin position="40"/>
        <end position="395"/>
    </location>
</feature>
<dbReference type="InterPro" id="IPR015500">
    <property type="entry name" value="Peptidase_S8_subtilisin-rel"/>
</dbReference>
<feature type="signal peptide" evidence="7">
    <location>
        <begin position="1"/>
        <end position="39"/>
    </location>
</feature>
<dbReference type="PROSITE" id="PS00136">
    <property type="entry name" value="SUBTILASE_ASP"/>
    <property type="match status" value="1"/>
</dbReference>
<keyword evidence="6" id="KW-1133">Transmembrane helix</keyword>
<feature type="active site" description="Charge relay system" evidence="5">
    <location>
        <position position="265"/>
    </location>
</feature>